<reference evidence="3" key="1">
    <citation type="journal article" date="2014" name="Int. J. Syst. Evol. Microbiol.">
        <title>Complete genome sequence of Corynebacterium casei LMG S-19264T (=DSM 44701T), isolated from a smear-ripened cheese.</title>
        <authorList>
            <consortium name="US DOE Joint Genome Institute (JGI-PGF)"/>
            <person name="Walter F."/>
            <person name="Albersmeier A."/>
            <person name="Kalinowski J."/>
            <person name="Ruckert C."/>
        </authorList>
    </citation>
    <scope>NUCLEOTIDE SEQUENCE</scope>
    <source>
        <strain evidence="3">CGMCC 1.15958</strain>
    </source>
</reference>
<evidence type="ECO:0000256" key="1">
    <source>
        <dbReference type="SAM" id="Coils"/>
    </source>
</evidence>
<gene>
    <name evidence="3" type="ORF">GCM10011514_16590</name>
</gene>
<keyword evidence="1" id="KW-0175">Coiled coil</keyword>
<keyword evidence="2" id="KW-0732">Signal</keyword>
<proteinExistence type="predicted"/>
<evidence type="ECO:0000313" key="3">
    <source>
        <dbReference type="EMBL" id="GGD53153.1"/>
    </source>
</evidence>
<accession>A0A916YML6</accession>
<evidence type="ECO:0000256" key="2">
    <source>
        <dbReference type="SAM" id="SignalP"/>
    </source>
</evidence>
<dbReference type="RefSeq" id="WP_188765595.1">
    <property type="nucleotide sequence ID" value="NZ_BMKK01000003.1"/>
</dbReference>
<evidence type="ECO:0000313" key="4">
    <source>
        <dbReference type="Proteomes" id="UP000609064"/>
    </source>
</evidence>
<dbReference type="EMBL" id="BMKK01000003">
    <property type="protein sequence ID" value="GGD53153.1"/>
    <property type="molecule type" value="Genomic_DNA"/>
</dbReference>
<protein>
    <submittedName>
        <fullName evidence="3">Uncharacterized protein</fullName>
    </submittedName>
</protein>
<keyword evidence="4" id="KW-1185">Reference proteome</keyword>
<sequence length="340" mass="37644">MRTFTLISVVMLSLLLNTLHGQGSYLTQDFSSSTNLNSYVSASPDSGQFTYIRPNFANIINGKLVFKPNSDYQSGISNSSIEKDISLPVGLNLFSLEFDLDFSSGVLPNPRRQTVQPKIGEASFGTFEVSNGILEYNGFRFYSNGLRIRILINNTSDTIIITNPLGEPQAIYPKKYEVWGDTQRLVYNVTLGNIFPIYSPLGLFISIFGDGINSYLAFDNFSIKPLQVYSSTANTLCDCPSMSTNPPIANVSGLRLKKLTSASPASVVTTKFVTVNDKGELILGTIPVTLSAILSETESLKRQLLEKDRRINDLESQMKKNLQETESLKKLILSSKTRLR</sequence>
<feature type="signal peptide" evidence="2">
    <location>
        <begin position="1"/>
        <end position="21"/>
    </location>
</feature>
<feature type="chain" id="PRO_5037862027" evidence="2">
    <location>
        <begin position="22"/>
        <end position="340"/>
    </location>
</feature>
<name>A0A916YML6_9BACT</name>
<reference evidence="3" key="2">
    <citation type="submission" date="2020-09" db="EMBL/GenBank/DDBJ databases">
        <authorList>
            <person name="Sun Q."/>
            <person name="Zhou Y."/>
        </authorList>
    </citation>
    <scope>NUCLEOTIDE SEQUENCE</scope>
    <source>
        <strain evidence="3">CGMCC 1.15958</strain>
    </source>
</reference>
<comment type="caution">
    <text evidence="3">The sequence shown here is derived from an EMBL/GenBank/DDBJ whole genome shotgun (WGS) entry which is preliminary data.</text>
</comment>
<dbReference type="AlphaFoldDB" id="A0A916YML6"/>
<feature type="coiled-coil region" evidence="1">
    <location>
        <begin position="297"/>
        <end position="331"/>
    </location>
</feature>
<dbReference type="Proteomes" id="UP000609064">
    <property type="component" value="Unassembled WGS sequence"/>
</dbReference>
<organism evidence="3 4">
    <name type="scientific">Emticicia aquatilis</name>
    <dbReference type="NCBI Taxonomy" id="1537369"/>
    <lineage>
        <taxon>Bacteria</taxon>
        <taxon>Pseudomonadati</taxon>
        <taxon>Bacteroidota</taxon>
        <taxon>Cytophagia</taxon>
        <taxon>Cytophagales</taxon>
        <taxon>Leadbetterellaceae</taxon>
        <taxon>Emticicia</taxon>
    </lineage>
</organism>